<name>A0A7U4QJ91_DESA2</name>
<keyword evidence="2" id="KW-1185">Reference proteome</keyword>
<dbReference type="Proteomes" id="UP000070560">
    <property type="component" value="Chromosome"/>
</dbReference>
<sequence>MSEETKIDRQSYVDKGLVAMFLRMSPEERLQANDNAFRTIQELRDAYRRQKAKERKPR</sequence>
<evidence type="ECO:0000313" key="1">
    <source>
        <dbReference type="EMBL" id="AMM40380.1"/>
    </source>
</evidence>
<reference evidence="1 2" key="1">
    <citation type="submission" date="2015-10" db="EMBL/GenBank/DDBJ databases">
        <title>Candidatus Desulfofervidus auxilii, a hydrogenotrophic sulfate-reducing bacterium involved in the thermophilic anaerobic oxidation of methane.</title>
        <authorList>
            <person name="Krukenberg V."/>
            <person name="Richter M."/>
            <person name="Wegener G."/>
        </authorList>
    </citation>
    <scope>NUCLEOTIDE SEQUENCE [LARGE SCALE GENOMIC DNA]</scope>
    <source>
        <strain evidence="1 2">HS1</strain>
    </source>
</reference>
<gene>
    <name evidence="1" type="ORF">HS1_000574</name>
</gene>
<dbReference type="AlphaFoldDB" id="A0A7U4QJ91"/>
<accession>A0A7U4QJ91</accession>
<dbReference type="KEGG" id="daw:HS1_000574"/>
<evidence type="ECO:0000313" key="2">
    <source>
        <dbReference type="Proteomes" id="UP000070560"/>
    </source>
</evidence>
<organism evidence="1 2">
    <name type="scientific">Desulfofervidus auxilii</name>
    <dbReference type="NCBI Taxonomy" id="1621989"/>
    <lineage>
        <taxon>Bacteria</taxon>
        <taxon>Pseudomonadati</taxon>
        <taxon>Thermodesulfobacteriota</taxon>
        <taxon>Candidatus Desulfofervidia</taxon>
        <taxon>Candidatus Desulfofervidales</taxon>
        <taxon>Candidatus Desulfofervidaceae</taxon>
        <taxon>Candidatus Desulfofervidus</taxon>
    </lineage>
</organism>
<protein>
    <submittedName>
        <fullName evidence="1">Uncharacterized protein</fullName>
    </submittedName>
</protein>
<proteinExistence type="predicted"/>
<dbReference type="EMBL" id="CP013015">
    <property type="protein sequence ID" value="AMM40380.1"/>
    <property type="molecule type" value="Genomic_DNA"/>
</dbReference>